<keyword evidence="3" id="KW-1185">Reference proteome</keyword>
<evidence type="ECO:0000313" key="2">
    <source>
        <dbReference type="EMBL" id="MFC5748323.1"/>
    </source>
</evidence>
<gene>
    <name evidence="2" type="ORF">ACFPZN_22090</name>
</gene>
<dbReference type="EMBL" id="JBHSON010000030">
    <property type="protein sequence ID" value="MFC5748323.1"/>
    <property type="molecule type" value="Genomic_DNA"/>
</dbReference>
<sequence length="360" mass="39491">MTAFVDDPAEVTPAWLTEVLRAGGADVEVARLRFEPIGTGQTGASYRFHLDVRPERGGADARVPRTVVLKMAAGPEKVRKRLAPGYRSEVGFYRTFASSAAIRVPRCWSAEMSPDARSFTLVLEDAHPALPGRQTEGCTLAQATAAVRNLAGLHASFWNDERLDHGSSWLRSLDASGMAIMAKMLAKATAAFVDRYRAELSPEDVDTLHRTAGAVADWGRHTFTRRTLIHGDYRLDNLMFGPEDDVLAVDWQTLEAGFPARDLAYFLSTALPPEIRRPHEEVLVGAYHERLVHHGVADYPAELCFDDYRRGMLQGPLITVIGCISASGPRTADSDRMFLSMAAHTCAAIRELGTLDLLSA</sequence>
<dbReference type="Pfam" id="PF02958">
    <property type="entry name" value="EcKL"/>
    <property type="match status" value="1"/>
</dbReference>
<dbReference type="Gene3D" id="3.90.1200.10">
    <property type="match status" value="1"/>
</dbReference>
<protein>
    <submittedName>
        <fullName evidence="2">Phosphotransferase</fullName>
    </submittedName>
</protein>
<dbReference type="SMART" id="SM00587">
    <property type="entry name" value="CHK"/>
    <property type="match status" value="1"/>
</dbReference>
<feature type="domain" description="CHK kinase-like" evidence="1">
    <location>
        <begin position="121"/>
        <end position="297"/>
    </location>
</feature>
<evidence type="ECO:0000313" key="3">
    <source>
        <dbReference type="Proteomes" id="UP001596074"/>
    </source>
</evidence>
<dbReference type="InterPro" id="IPR011009">
    <property type="entry name" value="Kinase-like_dom_sf"/>
</dbReference>
<comment type="caution">
    <text evidence="2">The sequence shown here is derived from an EMBL/GenBank/DDBJ whole genome shotgun (WGS) entry which is preliminary data.</text>
</comment>
<dbReference type="PANTHER" id="PTHR23020">
    <property type="entry name" value="UNCHARACTERIZED NUCLEAR HORMONE RECEPTOR-RELATED"/>
    <property type="match status" value="1"/>
</dbReference>
<dbReference type="InterPro" id="IPR052961">
    <property type="entry name" value="Oxido-Kinase-like_Enzymes"/>
</dbReference>
<dbReference type="InterPro" id="IPR015897">
    <property type="entry name" value="CHK_kinase-like"/>
</dbReference>
<reference evidence="3" key="1">
    <citation type="journal article" date="2019" name="Int. J. Syst. Evol. Microbiol.">
        <title>The Global Catalogue of Microorganisms (GCM) 10K type strain sequencing project: providing services to taxonomists for standard genome sequencing and annotation.</title>
        <authorList>
            <consortium name="The Broad Institute Genomics Platform"/>
            <consortium name="The Broad Institute Genome Sequencing Center for Infectious Disease"/>
            <person name="Wu L."/>
            <person name="Ma J."/>
        </authorList>
    </citation>
    <scope>NUCLEOTIDE SEQUENCE [LARGE SCALE GENOMIC DNA]</scope>
    <source>
        <strain evidence="3">KCTC 42087</strain>
    </source>
</reference>
<organism evidence="2 3">
    <name type="scientific">Actinomadura rugatobispora</name>
    <dbReference type="NCBI Taxonomy" id="1994"/>
    <lineage>
        <taxon>Bacteria</taxon>
        <taxon>Bacillati</taxon>
        <taxon>Actinomycetota</taxon>
        <taxon>Actinomycetes</taxon>
        <taxon>Streptosporangiales</taxon>
        <taxon>Thermomonosporaceae</taxon>
        <taxon>Actinomadura</taxon>
    </lineage>
</organism>
<dbReference type="PANTHER" id="PTHR23020:SF41">
    <property type="entry name" value="AMINOGLYCOSIDE PHOSPHOTRANSFERASE DOMAIN-CONTAINING PROTEIN"/>
    <property type="match status" value="1"/>
</dbReference>
<proteinExistence type="predicted"/>
<evidence type="ECO:0000259" key="1">
    <source>
        <dbReference type="SMART" id="SM00587"/>
    </source>
</evidence>
<accession>A0ABW1A190</accession>
<dbReference type="InterPro" id="IPR004119">
    <property type="entry name" value="EcKL"/>
</dbReference>
<name>A0ABW1A190_9ACTN</name>
<dbReference type="Proteomes" id="UP001596074">
    <property type="component" value="Unassembled WGS sequence"/>
</dbReference>
<dbReference type="RefSeq" id="WP_378283978.1">
    <property type="nucleotide sequence ID" value="NZ_JBHSON010000030.1"/>
</dbReference>
<dbReference type="SUPFAM" id="SSF56112">
    <property type="entry name" value="Protein kinase-like (PK-like)"/>
    <property type="match status" value="1"/>
</dbReference>